<proteinExistence type="predicted"/>
<feature type="transmembrane region" description="Helical" evidence="8">
    <location>
        <begin position="284"/>
        <end position="306"/>
    </location>
</feature>
<dbReference type="PANTHER" id="PTHR22926:SF3">
    <property type="entry name" value="UNDECAPRENYL-PHOSPHATE ALPHA-N-ACETYLGLUCOSAMINYL 1-PHOSPHATE TRANSFERASE"/>
    <property type="match status" value="1"/>
</dbReference>
<dbReference type="GO" id="GO:0005886">
    <property type="term" value="C:plasma membrane"/>
    <property type="evidence" value="ECO:0007669"/>
    <property type="project" value="UniProtKB-SubCell"/>
</dbReference>
<keyword evidence="5 8" id="KW-1133">Transmembrane helix</keyword>
<evidence type="ECO:0000256" key="5">
    <source>
        <dbReference type="ARBA" id="ARBA00022989"/>
    </source>
</evidence>
<keyword evidence="10" id="KW-1185">Reference proteome</keyword>
<feature type="transmembrane region" description="Helical" evidence="8">
    <location>
        <begin position="236"/>
        <end position="255"/>
    </location>
</feature>
<evidence type="ECO:0000256" key="2">
    <source>
        <dbReference type="ARBA" id="ARBA00022475"/>
    </source>
</evidence>
<keyword evidence="7" id="KW-0460">Magnesium</keyword>
<dbReference type="GO" id="GO:0016757">
    <property type="term" value="F:glycosyltransferase activity"/>
    <property type="evidence" value="ECO:0007669"/>
    <property type="project" value="UniProtKB-KW"/>
</dbReference>
<evidence type="ECO:0000256" key="4">
    <source>
        <dbReference type="ARBA" id="ARBA00022692"/>
    </source>
</evidence>
<keyword evidence="6 8" id="KW-0472">Membrane</keyword>
<dbReference type="PANTHER" id="PTHR22926">
    <property type="entry name" value="PHOSPHO-N-ACETYLMURAMOYL-PENTAPEPTIDE-TRANSFERASE"/>
    <property type="match status" value="1"/>
</dbReference>
<keyword evidence="4 8" id="KW-0812">Transmembrane</keyword>
<comment type="cofactor">
    <cofactor evidence="7">
        <name>Mg(2+)</name>
        <dbReference type="ChEBI" id="CHEBI:18420"/>
    </cofactor>
</comment>
<dbReference type="Proteomes" id="UP000549250">
    <property type="component" value="Unassembled WGS sequence"/>
</dbReference>
<sequence length="340" mass="36509">MSLWWLLPVVAGLSWLLTGALRRYALARSLLDIPNARSSHSVPTPRGGGVAIVLSFLLGLAVLGWMQALPWAAIWALAGAGAAIAMLGFLDDHGHIAARWRLLGHFAAAAWVLFWLHGLPPLVVWGTAWDAGWLGDLLAAVYLVWLLNLYNFMDGLDGIASVEGICVCLGAALLCALTESVADGSAELLLASAIAGFLFWNVPPARIFMGDAGSGFLGIVLGTLSLQAAWVAPELFWSWLILLGVFVVDATVTLLRRLSRAEKIYLAHRSHAYQYASRRYGCHLPVTLGVAAINLIWLLPLALWVGSGRLDGLSGLLIAYLPLAYLALKFRAGEPETGRA</sequence>
<dbReference type="EMBL" id="JACHXI010000003">
    <property type="protein sequence ID" value="MBB3102671.1"/>
    <property type="molecule type" value="Genomic_DNA"/>
</dbReference>
<evidence type="ECO:0000256" key="8">
    <source>
        <dbReference type="SAM" id="Phobius"/>
    </source>
</evidence>
<dbReference type="GO" id="GO:0009103">
    <property type="term" value="P:lipopolysaccharide biosynthetic process"/>
    <property type="evidence" value="ECO:0007669"/>
    <property type="project" value="TreeGrafter"/>
</dbReference>
<feature type="transmembrane region" description="Helical" evidence="8">
    <location>
        <begin position="131"/>
        <end position="150"/>
    </location>
</feature>
<gene>
    <name evidence="9" type="ORF">FHR87_001054</name>
</gene>
<evidence type="ECO:0000256" key="3">
    <source>
        <dbReference type="ARBA" id="ARBA00022679"/>
    </source>
</evidence>
<organism evidence="9 10">
    <name type="scientific">Azomonas macrocytogenes</name>
    <name type="common">Azotobacter macrocytogenes</name>
    <dbReference type="NCBI Taxonomy" id="69962"/>
    <lineage>
        <taxon>Bacteria</taxon>
        <taxon>Pseudomonadati</taxon>
        <taxon>Pseudomonadota</taxon>
        <taxon>Gammaproteobacteria</taxon>
        <taxon>Pseudomonadales</taxon>
        <taxon>Pseudomonadaceae</taxon>
        <taxon>Azomonas</taxon>
    </lineage>
</organism>
<keyword evidence="2" id="KW-1003">Cell membrane</keyword>
<comment type="caution">
    <text evidence="9">The sequence shown here is derived from an EMBL/GenBank/DDBJ whole genome shotgun (WGS) entry which is preliminary data.</text>
</comment>
<feature type="transmembrane region" description="Helical" evidence="8">
    <location>
        <begin position="312"/>
        <end position="330"/>
    </location>
</feature>
<dbReference type="Pfam" id="PF00953">
    <property type="entry name" value="Glycos_transf_4"/>
    <property type="match status" value="1"/>
</dbReference>
<dbReference type="GO" id="GO:0046872">
    <property type="term" value="F:metal ion binding"/>
    <property type="evidence" value="ECO:0007669"/>
    <property type="project" value="UniProtKB-KW"/>
</dbReference>
<protein>
    <submittedName>
        <fullName evidence="9">Fuc2NAc and GlcNAc transferase</fullName>
        <ecNumber evidence="9">2.4.1.-</ecNumber>
    </submittedName>
</protein>
<feature type="binding site" evidence="7">
    <location>
        <position position="211"/>
    </location>
    <ligand>
        <name>Mg(2+)</name>
        <dbReference type="ChEBI" id="CHEBI:18420"/>
    </ligand>
</feature>
<keyword evidence="9" id="KW-0328">Glycosyltransferase</keyword>
<comment type="subcellular location">
    <subcellularLocation>
        <location evidence="1">Cell membrane</location>
        <topology evidence="1">Multi-pass membrane protein</topology>
    </subcellularLocation>
</comment>
<keyword evidence="7" id="KW-0479">Metal-binding</keyword>
<reference evidence="9 10" key="1">
    <citation type="submission" date="2020-08" db="EMBL/GenBank/DDBJ databases">
        <title>Genomic Encyclopedia of Type Strains, Phase III (KMG-III): the genomes of soil and plant-associated and newly described type strains.</title>
        <authorList>
            <person name="Whitman W."/>
        </authorList>
    </citation>
    <scope>NUCLEOTIDE SEQUENCE [LARGE SCALE GENOMIC DNA]</scope>
    <source>
        <strain evidence="9 10">CECT 4462</strain>
    </source>
</reference>
<evidence type="ECO:0000256" key="7">
    <source>
        <dbReference type="PIRSR" id="PIRSR600715-1"/>
    </source>
</evidence>
<dbReference type="GO" id="GO:0016780">
    <property type="term" value="F:phosphotransferase activity, for other substituted phosphate groups"/>
    <property type="evidence" value="ECO:0007669"/>
    <property type="project" value="InterPro"/>
</dbReference>
<evidence type="ECO:0000313" key="9">
    <source>
        <dbReference type="EMBL" id="MBB3102671.1"/>
    </source>
</evidence>
<feature type="transmembrane region" description="Helical" evidence="8">
    <location>
        <begin position="162"/>
        <end position="182"/>
    </location>
</feature>
<feature type="transmembrane region" description="Helical" evidence="8">
    <location>
        <begin position="102"/>
        <end position="119"/>
    </location>
</feature>
<evidence type="ECO:0000256" key="1">
    <source>
        <dbReference type="ARBA" id="ARBA00004651"/>
    </source>
</evidence>
<name>A0A839SZA8_AZOMA</name>
<feature type="transmembrane region" description="Helical" evidence="8">
    <location>
        <begin position="6"/>
        <end position="26"/>
    </location>
</feature>
<evidence type="ECO:0000313" key="10">
    <source>
        <dbReference type="Proteomes" id="UP000549250"/>
    </source>
</evidence>
<feature type="transmembrane region" description="Helical" evidence="8">
    <location>
        <begin position="72"/>
        <end position="90"/>
    </location>
</feature>
<feature type="transmembrane region" description="Helical" evidence="8">
    <location>
        <begin position="47"/>
        <end position="66"/>
    </location>
</feature>
<accession>A0A839SZA8</accession>
<feature type="transmembrane region" description="Helical" evidence="8">
    <location>
        <begin position="212"/>
        <end position="230"/>
    </location>
</feature>
<dbReference type="GO" id="GO:0044038">
    <property type="term" value="P:cell wall macromolecule biosynthetic process"/>
    <property type="evidence" value="ECO:0007669"/>
    <property type="project" value="TreeGrafter"/>
</dbReference>
<keyword evidence="3 9" id="KW-0808">Transferase</keyword>
<dbReference type="AlphaFoldDB" id="A0A839SZA8"/>
<feature type="transmembrane region" description="Helical" evidence="8">
    <location>
        <begin position="188"/>
        <end position="205"/>
    </location>
</feature>
<feature type="binding site" evidence="7">
    <location>
        <position position="151"/>
    </location>
    <ligand>
        <name>Mg(2+)</name>
        <dbReference type="ChEBI" id="CHEBI:18420"/>
    </ligand>
</feature>
<dbReference type="EC" id="2.4.1.-" evidence="9"/>
<dbReference type="GO" id="GO:0071555">
    <property type="term" value="P:cell wall organization"/>
    <property type="evidence" value="ECO:0007669"/>
    <property type="project" value="TreeGrafter"/>
</dbReference>
<dbReference type="CDD" id="cd06854">
    <property type="entry name" value="GT_WbpL_WbcO_like"/>
    <property type="match status" value="1"/>
</dbReference>
<evidence type="ECO:0000256" key="6">
    <source>
        <dbReference type="ARBA" id="ARBA00023136"/>
    </source>
</evidence>
<dbReference type="InterPro" id="IPR000715">
    <property type="entry name" value="Glycosyl_transferase_4"/>
</dbReference>
<dbReference type="RefSeq" id="WP_183165648.1">
    <property type="nucleotide sequence ID" value="NZ_JACHXI010000003.1"/>
</dbReference>